<evidence type="ECO:0000256" key="7">
    <source>
        <dbReference type="SAM" id="MobiDB-lite"/>
    </source>
</evidence>
<feature type="compositionally biased region" description="Low complexity" evidence="7">
    <location>
        <begin position="521"/>
        <end position="534"/>
    </location>
</feature>
<dbReference type="InterPro" id="IPR004710">
    <property type="entry name" value="Bilac:Na_transpt"/>
</dbReference>
<evidence type="ECO:0000256" key="1">
    <source>
        <dbReference type="ARBA" id="ARBA00004141"/>
    </source>
</evidence>
<feature type="transmembrane region" description="Helical" evidence="8">
    <location>
        <begin position="450"/>
        <end position="473"/>
    </location>
</feature>
<feature type="transmembrane region" description="Helical" evidence="8">
    <location>
        <begin position="228"/>
        <end position="249"/>
    </location>
</feature>
<keyword evidence="4" id="KW-0769">Symport</keyword>
<feature type="transmembrane region" description="Helical" evidence="8">
    <location>
        <begin position="282"/>
        <end position="304"/>
    </location>
</feature>
<comment type="similarity">
    <text evidence="2">Belongs to the bile acid:sodium symporter (BASS) (TC 2.A.28) family.</text>
</comment>
<evidence type="ECO:0000313" key="10">
    <source>
        <dbReference type="EMBL" id="KAK2185997.1"/>
    </source>
</evidence>
<comment type="caution">
    <text evidence="10">The sequence shown here is derived from an EMBL/GenBank/DDBJ whole genome shotgun (WGS) entry which is preliminary data.</text>
</comment>
<dbReference type="PANTHER" id="PTHR10361:SF28">
    <property type="entry name" value="P3 PROTEIN-RELATED"/>
    <property type="match status" value="1"/>
</dbReference>
<feature type="region of interest" description="Disordered" evidence="7">
    <location>
        <begin position="502"/>
        <end position="534"/>
    </location>
</feature>
<protein>
    <submittedName>
        <fullName evidence="10">Uncharacterized protein</fullName>
    </submittedName>
</protein>
<feature type="transmembrane region" description="Helical" evidence="8">
    <location>
        <begin position="420"/>
        <end position="438"/>
    </location>
</feature>
<dbReference type="Pfam" id="PF01758">
    <property type="entry name" value="SBF"/>
    <property type="match status" value="1"/>
</dbReference>
<feature type="chain" id="PRO_5042063516" evidence="9">
    <location>
        <begin position="31"/>
        <end position="534"/>
    </location>
</feature>
<keyword evidence="9" id="KW-0732">Signal</keyword>
<evidence type="ECO:0000256" key="5">
    <source>
        <dbReference type="ARBA" id="ARBA00022989"/>
    </source>
</evidence>
<evidence type="ECO:0000256" key="2">
    <source>
        <dbReference type="ARBA" id="ARBA00006528"/>
    </source>
</evidence>
<evidence type="ECO:0000256" key="3">
    <source>
        <dbReference type="ARBA" id="ARBA00022692"/>
    </source>
</evidence>
<dbReference type="Gene3D" id="1.20.1530.20">
    <property type="match status" value="1"/>
</dbReference>
<keyword evidence="11" id="KW-1185">Reference proteome</keyword>
<dbReference type="GO" id="GO:0015293">
    <property type="term" value="F:symporter activity"/>
    <property type="evidence" value="ECO:0007669"/>
    <property type="project" value="UniProtKB-KW"/>
</dbReference>
<dbReference type="InterPro" id="IPR038770">
    <property type="entry name" value="Na+/solute_symporter_sf"/>
</dbReference>
<dbReference type="EMBL" id="JAODUO010000216">
    <property type="protein sequence ID" value="KAK2185997.1"/>
    <property type="molecule type" value="Genomic_DNA"/>
</dbReference>
<organism evidence="10 11">
    <name type="scientific">Ridgeia piscesae</name>
    <name type="common">Tubeworm</name>
    <dbReference type="NCBI Taxonomy" id="27915"/>
    <lineage>
        <taxon>Eukaryota</taxon>
        <taxon>Metazoa</taxon>
        <taxon>Spiralia</taxon>
        <taxon>Lophotrochozoa</taxon>
        <taxon>Annelida</taxon>
        <taxon>Polychaeta</taxon>
        <taxon>Sedentaria</taxon>
        <taxon>Canalipalpata</taxon>
        <taxon>Sabellida</taxon>
        <taxon>Siboglinidae</taxon>
        <taxon>Ridgeia</taxon>
    </lineage>
</organism>
<feature type="signal peptide" evidence="9">
    <location>
        <begin position="1"/>
        <end position="30"/>
    </location>
</feature>
<feature type="transmembrane region" description="Helical" evidence="8">
    <location>
        <begin position="391"/>
        <end position="413"/>
    </location>
</feature>
<sequence length="534" mass="57766">MMASTCSKLRVGLISLVFVQFLCFLRTTASISSTAVNATELTLTKNTQKLVLEFFPPRIEQLEENHVASVHFNYSGEEWTSRARSLVVRPTPEDGRIVNIVGDPEILLTASGQSPGNRTPPTFQVKGLFLGRTFLKVSYRTTTSRGARLTSRDVIVNTTLGTDTSPTPGAWQELPVRYRVSVVRVDGVMNKVFLAMVAILVICVNIGMGCKVDMTVVKEVMRRPSSPVIGFFCQFLFMPLVAFSLVKIVGLRGGVALGLFASGCAPGGGASNMYTYMLGGDVSLSITMTLISVFASLGMIPLWLYTLGSRLLDTADDDDASISIPFTNIIITLFSLLIPVVVGLLIQRRRPRAAAIIVTWLKPVFVFFIVFMVTFGVYTNLYIFSLLTARVLFAGCLMPYVGFTCGGLLACVTRQPRARIVAIAIETGIQNTGIPIVLMKYSLPQPEADLSVVAPVVVAMFTPIPLWIAMVALEVRRRWFSGGDEKTKKAIEAKELTEDLLVVGSDGGGSPNGDQPRQNGVVVAANSPATTAAA</sequence>
<evidence type="ECO:0000313" key="11">
    <source>
        <dbReference type="Proteomes" id="UP001209878"/>
    </source>
</evidence>
<evidence type="ECO:0000256" key="6">
    <source>
        <dbReference type="ARBA" id="ARBA00023136"/>
    </source>
</evidence>
<evidence type="ECO:0000256" key="8">
    <source>
        <dbReference type="SAM" id="Phobius"/>
    </source>
</evidence>
<name>A0AAD9P0Q9_RIDPI</name>
<dbReference type="AlphaFoldDB" id="A0AAD9P0Q9"/>
<feature type="transmembrane region" description="Helical" evidence="8">
    <location>
        <begin position="188"/>
        <end position="207"/>
    </location>
</feature>
<accession>A0AAD9P0Q9</accession>
<keyword evidence="4" id="KW-0813">Transport</keyword>
<evidence type="ECO:0000256" key="4">
    <source>
        <dbReference type="ARBA" id="ARBA00022847"/>
    </source>
</evidence>
<dbReference type="InterPro" id="IPR002657">
    <property type="entry name" value="BilAc:Na_symport/Acr3"/>
</dbReference>
<dbReference type="GO" id="GO:0016020">
    <property type="term" value="C:membrane"/>
    <property type="evidence" value="ECO:0007669"/>
    <property type="project" value="UniProtKB-SubCell"/>
</dbReference>
<evidence type="ECO:0000256" key="9">
    <source>
        <dbReference type="SAM" id="SignalP"/>
    </source>
</evidence>
<feature type="transmembrane region" description="Helical" evidence="8">
    <location>
        <begin position="324"/>
        <end position="346"/>
    </location>
</feature>
<proteinExistence type="inferred from homology"/>
<dbReference type="PANTHER" id="PTHR10361">
    <property type="entry name" value="SODIUM-BILE ACID COTRANSPORTER"/>
    <property type="match status" value="1"/>
</dbReference>
<dbReference type="Proteomes" id="UP001209878">
    <property type="component" value="Unassembled WGS sequence"/>
</dbReference>
<comment type="subcellular location">
    <subcellularLocation>
        <location evidence="1">Membrane</location>
        <topology evidence="1">Multi-pass membrane protein</topology>
    </subcellularLocation>
</comment>
<gene>
    <name evidence="10" type="ORF">NP493_215g06008</name>
</gene>
<feature type="transmembrane region" description="Helical" evidence="8">
    <location>
        <begin position="353"/>
        <end position="379"/>
    </location>
</feature>
<keyword evidence="3 8" id="KW-0812">Transmembrane</keyword>
<keyword evidence="5 8" id="KW-1133">Transmembrane helix</keyword>
<keyword evidence="6 8" id="KW-0472">Membrane</keyword>
<reference evidence="10" key="1">
    <citation type="journal article" date="2023" name="Mol. Biol. Evol.">
        <title>Third-Generation Sequencing Reveals the Adaptive Role of the Epigenome in Three Deep-Sea Polychaetes.</title>
        <authorList>
            <person name="Perez M."/>
            <person name="Aroh O."/>
            <person name="Sun Y."/>
            <person name="Lan Y."/>
            <person name="Juniper S.K."/>
            <person name="Young C.R."/>
            <person name="Angers B."/>
            <person name="Qian P.Y."/>
        </authorList>
    </citation>
    <scope>NUCLEOTIDE SEQUENCE</scope>
    <source>
        <strain evidence="10">R07B-5</strain>
    </source>
</reference>